<keyword evidence="4" id="KW-0963">Cytoplasm</keyword>
<proteinExistence type="inferred from homology"/>
<keyword evidence="6" id="KW-0539">Nucleus</keyword>
<dbReference type="SMART" id="SM00088">
    <property type="entry name" value="PINT"/>
    <property type="match status" value="1"/>
</dbReference>
<evidence type="ECO:0000256" key="1">
    <source>
        <dbReference type="ARBA" id="ARBA00004123"/>
    </source>
</evidence>
<evidence type="ECO:0000256" key="4">
    <source>
        <dbReference type="ARBA" id="ARBA00022490"/>
    </source>
</evidence>
<dbReference type="Pfam" id="PF01399">
    <property type="entry name" value="PCI"/>
    <property type="match status" value="1"/>
</dbReference>
<dbReference type="PROSITE" id="PS50250">
    <property type="entry name" value="PCI"/>
    <property type="match status" value="1"/>
</dbReference>
<dbReference type="PANTHER" id="PTHR15350">
    <property type="entry name" value="COP9 SIGNALOSOME COMPLEX SUBUNIT 7/DENDRITIC CELL PROTEIN GA17"/>
    <property type="match status" value="1"/>
</dbReference>
<feature type="domain" description="PCI" evidence="8">
    <location>
        <begin position="15"/>
        <end position="186"/>
    </location>
</feature>
<protein>
    <recommendedName>
        <fullName evidence="8">PCI domain-containing protein</fullName>
    </recommendedName>
</protein>
<keyword evidence="5" id="KW-0736">Signalosome</keyword>
<evidence type="ECO:0000259" key="8">
    <source>
        <dbReference type="PROSITE" id="PS50250"/>
    </source>
</evidence>
<dbReference type="Proteomes" id="UP000318571">
    <property type="component" value="Chromosome 10"/>
</dbReference>
<dbReference type="OrthoDB" id="10265275at2759"/>
<name>A0A553NAT7_TIGCA</name>
<dbReference type="InterPro" id="IPR041481">
    <property type="entry name" value="CSN7_helixI"/>
</dbReference>
<keyword evidence="10" id="KW-1185">Reference proteome</keyword>
<dbReference type="AlphaFoldDB" id="A0A553NAT7"/>
<evidence type="ECO:0000256" key="2">
    <source>
        <dbReference type="ARBA" id="ARBA00004496"/>
    </source>
</evidence>
<dbReference type="GO" id="GO:0008180">
    <property type="term" value="C:COP9 signalosome"/>
    <property type="evidence" value="ECO:0007669"/>
    <property type="project" value="UniProtKB-KW"/>
</dbReference>
<evidence type="ECO:0000256" key="6">
    <source>
        <dbReference type="ARBA" id="ARBA00023242"/>
    </source>
</evidence>
<evidence type="ECO:0000256" key="5">
    <source>
        <dbReference type="ARBA" id="ARBA00022790"/>
    </source>
</evidence>
<dbReference type="PANTHER" id="PTHR15350:SF5">
    <property type="entry name" value="COP9 SIGNALOSOME COMPLEX SUBUNIT 7"/>
    <property type="match status" value="1"/>
</dbReference>
<evidence type="ECO:0000313" key="10">
    <source>
        <dbReference type="Proteomes" id="UP000318571"/>
    </source>
</evidence>
<dbReference type="Pfam" id="PF18392">
    <property type="entry name" value="CSN7a_helixI"/>
    <property type="match status" value="1"/>
</dbReference>
<comment type="subcellular location">
    <subcellularLocation>
        <location evidence="2">Cytoplasm</location>
    </subcellularLocation>
    <subcellularLocation>
        <location evidence="1">Nucleus</location>
    </subcellularLocation>
</comment>
<comment type="caution">
    <text evidence="9">The sequence shown here is derived from an EMBL/GenBank/DDBJ whole genome shotgun (WGS) entry which is preliminary data.</text>
</comment>
<evidence type="ECO:0000313" key="9">
    <source>
        <dbReference type="EMBL" id="TRY62537.1"/>
    </source>
</evidence>
<feature type="region of interest" description="Disordered" evidence="7">
    <location>
        <begin position="245"/>
        <end position="314"/>
    </location>
</feature>
<evidence type="ECO:0000256" key="3">
    <source>
        <dbReference type="ARBA" id="ARBA00008482"/>
    </source>
</evidence>
<comment type="similarity">
    <text evidence="3">Belongs to the CSN7/EIF3M family. CSN7 subfamily.</text>
</comment>
<dbReference type="STRING" id="6832.A0A553NAT7"/>
<dbReference type="InterPro" id="IPR000717">
    <property type="entry name" value="PCI_dom"/>
</dbReference>
<accession>A0A553NAT7</accession>
<dbReference type="GO" id="GO:0005737">
    <property type="term" value="C:cytoplasm"/>
    <property type="evidence" value="ECO:0007669"/>
    <property type="project" value="UniProtKB-SubCell"/>
</dbReference>
<gene>
    <name evidence="9" type="ORF">TCAL_00866</name>
</gene>
<reference evidence="9 10" key="1">
    <citation type="journal article" date="2018" name="Nat. Ecol. Evol.">
        <title>Genomic signatures of mitonuclear coevolution across populations of Tigriopus californicus.</title>
        <authorList>
            <person name="Barreto F.S."/>
            <person name="Watson E.T."/>
            <person name="Lima T.G."/>
            <person name="Willett C.S."/>
            <person name="Edmands S."/>
            <person name="Li W."/>
            <person name="Burton R.S."/>
        </authorList>
    </citation>
    <scope>NUCLEOTIDE SEQUENCE [LARGE SCALE GENOMIC DNA]</scope>
    <source>
        <strain evidence="9 10">San Diego</strain>
    </source>
</reference>
<organism evidence="9 10">
    <name type="scientific">Tigriopus californicus</name>
    <name type="common">Marine copepod</name>
    <dbReference type="NCBI Taxonomy" id="6832"/>
    <lineage>
        <taxon>Eukaryota</taxon>
        <taxon>Metazoa</taxon>
        <taxon>Ecdysozoa</taxon>
        <taxon>Arthropoda</taxon>
        <taxon>Crustacea</taxon>
        <taxon>Multicrustacea</taxon>
        <taxon>Hexanauplia</taxon>
        <taxon>Copepoda</taxon>
        <taxon>Harpacticoida</taxon>
        <taxon>Harpacticidae</taxon>
        <taxon>Tigriopus</taxon>
    </lineage>
</organism>
<dbReference type="GO" id="GO:0010387">
    <property type="term" value="P:COP9 signalosome assembly"/>
    <property type="evidence" value="ECO:0007669"/>
    <property type="project" value="InterPro"/>
</dbReference>
<dbReference type="OMA" id="GTYKQFR"/>
<sequence>MNAASDMMTTGIGGSTSSGLTATSTSGPAVNSSLSTHESFLLLANGAKGAALIALVKQVLESPNVFVFGELLDHPNIQAMKDVKESAAGYHALLEIFAYADYSAYQNRQDQLPPLSPPMSQKLRLLTLCSMATTHKILPYARLQTALALASVRELEDLIIEGASANVIQGKLDQQLLHFEVDFTMARDIQRNDIPGVLSTLEAWCTSCDHILTDLEEQVQRANEMKQADVDHKNHIEAQVSMIRKQIKAQHQHSGEGAEDPDSQMVSDRLGGGSGYDRRDKKTAKNKGQRTQTGGGASSSSGASGSQAKGFWHK</sequence>
<dbReference type="InterPro" id="IPR045237">
    <property type="entry name" value="COPS7/eIF3m"/>
</dbReference>
<evidence type="ECO:0000256" key="7">
    <source>
        <dbReference type="SAM" id="MobiDB-lite"/>
    </source>
</evidence>
<dbReference type="Pfam" id="PF22061">
    <property type="entry name" value="CSN7_HB_subdom"/>
    <property type="match status" value="1"/>
</dbReference>
<dbReference type="EMBL" id="VCGU01000458">
    <property type="protein sequence ID" value="TRY62537.1"/>
    <property type="molecule type" value="Genomic_DNA"/>
</dbReference>